<evidence type="ECO:0000256" key="6">
    <source>
        <dbReference type="ARBA" id="ARBA00023139"/>
    </source>
</evidence>
<protein>
    <submittedName>
        <fullName evidence="11">Spore germination protein GerKC, membrane protein</fullName>
    </submittedName>
</protein>
<evidence type="ECO:0000259" key="9">
    <source>
        <dbReference type="Pfam" id="PF05504"/>
    </source>
</evidence>
<keyword evidence="6" id="KW-0564">Palmitate</keyword>
<evidence type="ECO:0000256" key="5">
    <source>
        <dbReference type="ARBA" id="ARBA00023136"/>
    </source>
</evidence>
<dbReference type="PROSITE" id="PS51257">
    <property type="entry name" value="PROKAR_LIPOPROTEIN"/>
    <property type="match status" value="1"/>
</dbReference>
<dbReference type="InterPro" id="IPR046953">
    <property type="entry name" value="Spore_GerAC-like_C"/>
</dbReference>
<feature type="transmembrane region" description="Helical" evidence="8">
    <location>
        <begin position="7"/>
        <end position="25"/>
    </location>
</feature>
<evidence type="ECO:0000256" key="7">
    <source>
        <dbReference type="ARBA" id="ARBA00023288"/>
    </source>
</evidence>
<keyword evidence="8" id="KW-0812">Transmembrane</keyword>
<proteinExistence type="inferred from homology"/>
<dbReference type="OrthoDB" id="9816067at2"/>
<dbReference type="InterPro" id="IPR008844">
    <property type="entry name" value="Spore_GerAC-like"/>
</dbReference>
<evidence type="ECO:0000313" key="12">
    <source>
        <dbReference type="Proteomes" id="UP000019482"/>
    </source>
</evidence>
<evidence type="ECO:0000256" key="8">
    <source>
        <dbReference type="SAM" id="Phobius"/>
    </source>
</evidence>
<dbReference type="Pfam" id="PF05504">
    <property type="entry name" value="Spore_GerAC"/>
    <property type="match status" value="1"/>
</dbReference>
<comment type="caution">
    <text evidence="11">The sequence shown here is derived from an EMBL/GenBank/DDBJ whole genome shotgun (WGS) entry which is preliminary data.</text>
</comment>
<feature type="domain" description="Spore germination GerAC-like C-terminal" evidence="9">
    <location>
        <begin position="212"/>
        <end position="381"/>
    </location>
</feature>
<comment type="subcellular location">
    <subcellularLocation>
        <location evidence="1">Membrane</location>
        <topology evidence="1">Lipid-anchor</topology>
    </subcellularLocation>
</comment>
<evidence type="ECO:0000256" key="3">
    <source>
        <dbReference type="ARBA" id="ARBA00022544"/>
    </source>
</evidence>
<keyword evidence="12" id="KW-1185">Reference proteome</keyword>
<dbReference type="GO" id="GO:0016020">
    <property type="term" value="C:membrane"/>
    <property type="evidence" value="ECO:0007669"/>
    <property type="project" value="UniProtKB-SubCell"/>
</dbReference>
<keyword evidence="8" id="KW-1133">Transmembrane helix</keyword>
<dbReference type="AlphaFoldDB" id="W6N7H6"/>
<dbReference type="NCBIfam" id="TIGR02887">
    <property type="entry name" value="spore_ger_x_C"/>
    <property type="match status" value="1"/>
</dbReference>
<sequence length="389" mass="43561">MNKFKKLNLFILIMIFSFCPFIITGCQDKNEVESLGFVSALGVDLDDNNNFMISLQIIRIGISLEQNQDSRTLVYVSSGKTINEAISNISRQLSKKIKFSNEKCIVIGEKLAEHGIQSVIDFSLRVNDVRPVVPILITKGTAVDIIKTRTKENSVSGYGIGDMVRMQRDMGVIGECTNLDFEKNKNEDVNVCGVISKNDLRDGKSEYDLIVSGSAVLEKYKLVGYMNEEETRGMNWINGRIKHGSILIQDDNAGKINLNILSSKSRLTASIGRNGIHINVNIKEKSSINEINQDVVQSLDFNTSPHKLDFLAKKQDKVIYNEAVSAINASKNRLSVDVFGFGDLLYKKHPDEWEKIKENWNKNFGNLQINVDVSSTIKHTGLLSKSISY</sequence>
<keyword evidence="7" id="KW-0449">Lipoprotein</keyword>
<dbReference type="Proteomes" id="UP000019482">
    <property type="component" value="Unassembled WGS sequence"/>
</dbReference>
<evidence type="ECO:0000256" key="2">
    <source>
        <dbReference type="ARBA" id="ARBA00007886"/>
    </source>
</evidence>
<evidence type="ECO:0000256" key="4">
    <source>
        <dbReference type="ARBA" id="ARBA00022729"/>
    </source>
</evidence>
<keyword evidence="4" id="KW-0732">Signal</keyword>
<accession>W6N7H6</accession>
<dbReference type="InterPro" id="IPR038501">
    <property type="entry name" value="Spore_GerAC_C_sf"/>
</dbReference>
<organism evidence="11 12">
    <name type="scientific">Clostridium tyrobutyricum DIVETGP</name>
    <dbReference type="NCBI Taxonomy" id="1408889"/>
    <lineage>
        <taxon>Bacteria</taxon>
        <taxon>Bacillati</taxon>
        <taxon>Bacillota</taxon>
        <taxon>Clostridia</taxon>
        <taxon>Eubacteriales</taxon>
        <taxon>Clostridiaceae</taxon>
        <taxon>Clostridium</taxon>
    </lineage>
</organism>
<dbReference type="Gene3D" id="3.30.300.210">
    <property type="entry name" value="Nutrient germinant receptor protein C, domain 3"/>
    <property type="match status" value="1"/>
</dbReference>
<dbReference type="EMBL" id="CBXI010000040">
    <property type="protein sequence ID" value="CDL92225.1"/>
    <property type="molecule type" value="Genomic_DNA"/>
</dbReference>
<keyword evidence="5 8" id="KW-0472">Membrane</keyword>
<dbReference type="InterPro" id="IPR057336">
    <property type="entry name" value="GerAC_N"/>
</dbReference>
<evidence type="ECO:0000256" key="1">
    <source>
        <dbReference type="ARBA" id="ARBA00004635"/>
    </source>
</evidence>
<feature type="domain" description="Spore germination protein N-terminal" evidence="10">
    <location>
        <begin position="28"/>
        <end position="188"/>
    </location>
</feature>
<gene>
    <name evidence="11" type="ORF">CTDIVETGP_2295</name>
</gene>
<comment type="similarity">
    <text evidence="2">Belongs to the GerABKC lipoprotein family.</text>
</comment>
<dbReference type="GO" id="GO:0009847">
    <property type="term" value="P:spore germination"/>
    <property type="evidence" value="ECO:0007669"/>
    <property type="project" value="InterPro"/>
</dbReference>
<dbReference type="PANTHER" id="PTHR35789">
    <property type="entry name" value="SPORE GERMINATION PROTEIN B3"/>
    <property type="match status" value="1"/>
</dbReference>
<evidence type="ECO:0000259" key="10">
    <source>
        <dbReference type="Pfam" id="PF25198"/>
    </source>
</evidence>
<dbReference type="Pfam" id="PF25198">
    <property type="entry name" value="Spore_GerAC_N"/>
    <property type="match status" value="1"/>
</dbReference>
<dbReference type="GeneID" id="29420502"/>
<dbReference type="RefSeq" id="WP_017895852.1">
    <property type="nucleotide sequence ID" value="NZ_CBXI010000040.1"/>
</dbReference>
<name>W6N7H6_CLOTY</name>
<reference evidence="11 12" key="1">
    <citation type="journal article" date="2015" name="Genome Announc.">
        <title>Draft Genome Sequence of Clostridium tyrobutyricum Strain DIVETGP, Isolated from Cow's Milk for Grana Padano Production.</title>
        <authorList>
            <person name="Soggiu A."/>
            <person name="Piras C."/>
            <person name="Gaiarsa S."/>
            <person name="Sassera D."/>
            <person name="Roncada P."/>
            <person name="Bendixen E."/>
            <person name="Brasca M."/>
            <person name="Bonizzi L."/>
        </authorList>
    </citation>
    <scope>NUCLEOTIDE SEQUENCE [LARGE SCALE GENOMIC DNA]</scope>
    <source>
        <strain evidence="11 12">DIVETGP</strain>
    </source>
</reference>
<dbReference type="PANTHER" id="PTHR35789:SF1">
    <property type="entry name" value="SPORE GERMINATION PROTEIN B3"/>
    <property type="match status" value="1"/>
</dbReference>
<keyword evidence="3" id="KW-0309">Germination</keyword>
<evidence type="ECO:0000313" key="11">
    <source>
        <dbReference type="EMBL" id="CDL92225.1"/>
    </source>
</evidence>